<keyword evidence="3" id="KW-1185">Reference proteome</keyword>
<dbReference type="GO" id="GO:0032196">
    <property type="term" value="P:transposition"/>
    <property type="evidence" value="ECO:0007669"/>
    <property type="project" value="TreeGrafter"/>
</dbReference>
<dbReference type="PANTHER" id="PTHR10948:SF23">
    <property type="entry name" value="TRANSPOSASE INSI FOR INSERTION SEQUENCE ELEMENT IS30A-RELATED"/>
    <property type="match status" value="1"/>
</dbReference>
<dbReference type="PANTHER" id="PTHR10948">
    <property type="entry name" value="TRANSPOSASE"/>
    <property type="match status" value="1"/>
</dbReference>
<feature type="non-terminal residue" evidence="2">
    <location>
        <position position="1"/>
    </location>
</feature>
<dbReference type="InterPro" id="IPR036397">
    <property type="entry name" value="RNaseH_sf"/>
</dbReference>
<evidence type="ECO:0000313" key="2">
    <source>
        <dbReference type="EMBL" id="TDT46075.1"/>
    </source>
</evidence>
<dbReference type="AlphaFoldDB" id="A0A4R7K4G1"/>
<gene>
    <name evidence="2" type="ORF">EDD71_13713</name>
</gene>
<dbReference type="GO" id="GO:0005829">
    <property type="term" value="C:cytosol"/>
    <property type="evidence" value="ECO:0007669"/>
    <property type="project" value="TreeGrafter"/>
</dbReference>
<dbReference type="InterPro" id="IPR012337">
    <property type="entry name" value="RNaseH-like_sf"/>
</dbReference>
<dbReference type="Proteomes" id="UP000295325">
    <property type="component" value="Unassembled WGS sequence"/>
</dbReference>
<name>A0A4R7K4G1_9CLOT</name>
<evidence type="ECO:0000259" key="1">
    <source>
        <dbReference type="PROSITE" id="PS50994"/>
    </source>
</evidence>
<feature type="domain" description="Integrase catalytic" evidence="1">
    <location>
        <begin position="1"/>
        <end position="76"/>
    </location>
</feature>
<evidence type="ECO:0000313" key="3">
    <source>
        <dbReference type="Proteomes" id="UP000295325"/>
    </source>
</evidence>
<accession>A0A4R7K4G1</accession>
<dbReference type="Gene3D" id="3.30.420.10">
    <property type="entry name" value="Ribonuclease H-like superfamily/Ribonuclease H"/>
    <property type="match status" value="1"/>
</dbReference>
<reference evidence="2 3" key="1">
    <citation type="submission" date="2019-03" db="EMBL/GenBank/DDBJ databases">
        <title>Genomic Encyclopedia of Type Strains, Phase IV (KMG-IV): sequencing the most valuable type-strain genomes for metagenomic binning, comparative biology and taxonomic classification.</title>
        <authorList>
            <person name="Goeker M."/>
        </authorList>
    </citation>
    <scope>NUCLEOTIDE SEQUENCE [LARGE SCALE GENOMIC DNA]</scope>
    <source>
        <strain evidence="2 3">DSM 24455</strain>
    </source>
</reference>
<dbReference type="GO" id="GO:0015074">
    <property type="term" value="P:DNA integration"/>
    <property type="evidence" value="ECO:0007669"/>
    <property type="project" value="InterPro"/>
</dbReference>
<dbReference type="SUPFAM" id="SSF53098">
    <property type="entry name" value="Ribonuclease H-like"/>
    <property type="match status" value="1"/>
</dbReference>
<proteinExistence type="predicted"/>
<dbReference type="GO" id="GO:0003676">
    <property type="term" value="F:nucleic acid binding"/>
    <property type="evidence" value="ECO:0007669"/>
    <property type="project" value="InterPro"/>
</dbReference>
<sequence length="76" mass="8960">LSRLKDIYGNKIHQIFKTITADNGKEFSDLETVVKEWGTEVYFAHPYSSWERGTNERQMVLYAALFLKVKKSKIYQ</sequence>
<dbReference type="InterPro" id="IPR001584">
    <property type="entry name" value="Integrase_cat-core"/>
</dbReference>
<comment type="caution">
    <text evidence="2">The sequence shown here is derived from an EMBL/GenBank/DDBJ whole genome shotgun (WGS) entry which is preliminary data.</text>
</comment>
<dbReference type="InterPro" id="IPR051917">
    <property type="entry name" value="Transposase-Integrase"/>
</dbReference>
<dbReference type="EMBL" id="SOAZ01000037">
    <property type="protein sequence ID" value="TDT46075.1"/>
    <property type="molecule type" value="Genomic_DNA"/>
</dbReference>
<protein>
    <recommendedName>
        <fullName evidence="1">Integrase catalytic domain-containing protein</fullName>
    </recommendedName>
</protein>
<dbReference type="GO" id="GO:0004803">
    <property type="term" value="F:transposase activity"/>
    <property type="evidence" value="ECO:0007669"/>
    <property type="project" value="TreeGrafter"/>
</dbReference>
<dbReference type="PROSITE" id="PS50994">
    <property type="entry name" value="INTEGRASE"/>
    <property type="match status" value="1"/>
</dbReference>
<organism evidence="2 3">
    <name type="scientific">Fonticella tunisiensis</name>
    <dbReference type="NCBI Taxonomy" id="1096341"/>
    <lineage>
        <taxon>Bacteria</taxon>
        <taxon>Bacillati</taxon>
        <taxon>Bacillota</taxon>
        <taxon>Clostridia</taxon>
        <taxon>Eubacteriales</taxon>
        <taxon>Clostridiaceae</taxon>
        <taxon>Fonticella</taxon>
    </lineage>
</organism>